<dbReference type="AlphaFoldDB" id="A0A1I1NKS0"/>
<dbReference type="Proteomes" id="UP000199514">
    <property type="component" value="Unassembled WGS sequence"/>
</dbReference>
<accession>A0A1I1NKS0</accession>
<name>A0A1I1NKS0_9BACT</name>
<evidence type="ECO:0000313" key="2">
    <source>
        <dbReference type="Proteomes" id="UP000199514"/>
    </source>
</evidence>
<protein>
    <submittedName>
        <fullName evidence="1">Uncharacterized protein</fullName>
    </submittedName>
</protein>
<keyword evidence="2" id="KW-1185">Reference proteome</keyword>
<reference evidence="1 2" key="1">
    <citation type="submission" date="2016-10" db="EMBL/GenBank/DDBJ databases">
        <authorList>
            <person name="de Groot N.N."/>
        </authorList>
    </citation>
    <scope>NUCLEOTIDE SEQUENCE [LARGE SCALE GENOMIC DNA]</scope>
    <source>
        <strain evidence="1 2">DSM 6793</strain>
    </source>
</reference>
<dbReference type="EMBL" id="FOLE01000016">
    <property type="protein sequence ID" value="SFC98251.1"/>
    <property type="molecule type" value="Genomic_DNA"/>
</dbReference>
<gene>
    <name evidence="1" type="ORF">SAMN05421780_11619</name>
</gene>
<evidence type="ECO:0000313" key="1">
    <source>
        <dbReference type="EMBL" id="SFC98251.1"/>
    </source>
</evidence>
<sequence>MPYKGIWATKAASYIFSIREKNLLLGLARLGNKIGASLCGI</sequence>
<organism evidence="1 2">
    <name type="scientific">Flexibacter flexilis DSM 6793</name>
    <dbReference type="NCBI Taxonomy" id="927664"/>
    <lineage>
        <taxon>Bacteria</taxon>
        <taxon>Pseudomonadati</taxon>
        <taxon>Bacteroidota</taxon>
        <taxon>Cytophagia</taxon>
        <taxon>Cytophagales</taxon>
        <taxon>Flexibacteraceae</taxon>
        <taxon>Flexibacter</taxon>
    </lineage>
</organism>
<proteinExistence type="predicted"/>